<feature type="compositionally biased region" description="Polar residues" evidence="1">
    <location>
        <begin position="203"/>
        <end position="212"/>
    </location>
</feature>
<name>A0AAE2D0W5_9LAMI</name>
<reference evidence="2" key="1">
    <citation type="submission" date="2020-06" db="EMBL/GenBank/DDBJ databases">
        <authorList>
            <person name="Li T."/>
            <person name="Hu X."/>
            <person name="Zhang T."/>
            <person name="Song X."/>
            <person name="Zhang H."/>
            <person name="Dai N."/>
            <person name="Sheng W."/>
            <person name="Hou X."/>
            <person name="Wei L."/>
        </authorList>
    </citation>
    <scope>NUCLEOTIDE SEQUENCE</scope>
    <source>
        <strain evidence="2">3651</strain>
        <tissue evidence="2">Leaf</tissue>
    </source>
</reference>
<feature type="region of interest" description="Disordered" evidence="1">
    <location>
        <begin position="1"/>
        <end position="30"/>
    </location>
</feature>
<accession>A0AAE2D0W5</accession>
<sequence>MATPSGPSNFEDHTSSCTPGTPGTPGSDESAVPEEYYILRDIICPELFREQVPRNTSVLQGEGWVAEIMTTPHMGRFYDNIRMTKPCFYALVDALTSRAMAYRRYLGSAGFEQMEGWSFEVEQRFMFLILDDNTCVPMCNDDAAELAMERWTRALRRHFRRRFTVSERFPMAPRYFVYTEPAYNNMLEIWGGGRRDNQFVPEESSNGPQLQQPAEGRNGGPDTPIVISESNTSVRDSRHFAGSWDPHLRTTHQYGEQPRRMRPPIGPRHIYDAGSGVGDVGSWSDYIRRFAVEPHDGTPHASEGDSTARSMPRRARPPRDDVAD</sequence>
<comment type="caution">
    <text evidence="2">The sequence shown here is derived from an EMBL/GenBank/DDBJ whole genome shotgun (WGS) entry which is preliminary data.</text>
</comment>
<feature type="compositionally biased region" description="Low complexity" evidence="1">
    <location>
        <begin position="15"/>
        <end position="27"/>
    </location>
</feature>
<proteinExistence type="predicted"/>
<feature type="region of interest" description="Disordered" evidence="1">
    <location>
        <begin position="197"/>
        <end position="264"/>
    </location>
</feature>
<evidence type="ECO:0000313" key="2">
    <source>
        <dbReference type="EMBL" id="KAK4441756.1"/>
    </source>
</evidence>
<reference evidence="2" key="2">
    <citation type="journal article" date="2024" name="Plant">
        <title>Genomic evolution and insights into agronomic trait innovations of Sesamum species.</title>
        <authorList>
            <person name="Miao H."/>
            <person name="Wang L."/>
            <person name="Qu L."/>
            <person name="Liu H."/>
            <person name="Sun Y."/>
            <person name="Le M."/>
            <person name="Wang Q."/>
            <person name="Wei S."/>
            <person name="Zheng Y."/>
            <person name="Lin W."/>
            <person name="Duan Y."/>
            <person name="Cao H."/>
            <person name="Xiong S."/>
            <person name="Wang X."/>
            <person name="Wei L."/>
            <person name="Li C."/>
            <person name="Ma Q."/>
            <person name="Ju M."/>
            <person name="Zhao R."/>
            <person name="Li G."/>
            <person name="Mu C."/>
            <person name="Tian Q."/>
            <person name="Mei H."/>
            <person name="Zhang T."/>
            <person name="Gao T."/>
            <person name="Zhang H."/>
        </authorList>
    </citation>
    <scope>NUCLEOTIDE SEQUENCE</scope>
    <source>
        <strain evidence="2">3651</strain>
    </source>
</reference>
<protein>
    <submittedName>
        <fullName evidence="2">Uncharacterized protein</fullName>
    </submittedName>
</protein>
<dbReference type="EMBL" id="JACGWO010000001">
    <property type="protein sequence ID" value="KAK4441756.1"/>
    <property type="molecule type" value="Genomic_DNA"/>
</dbReference>
<organism evidence="2 3">
    <name type="scientific">Sesamum alatum</name>
    <dbReference type="NCBI Taxonomy" id="300844"/>
    <lineage>
        <taxon>Eukaryota</taxon>
        <taxon>Viridiplantae</taxon>
        <taxon>Streptophyta</taxon>
        <taxon>Embryophyta</taxon>
        <taxon>Tracheophyta</taxon>
        <taxon>Spermatophyta</taxon>
        <taxon>Magnoliopsida</taxon>
        <taxon>eudicotyledons</taxon>
        <taxon>Gunneridae</taxon>
        <taxon>Pentapetalae</taxon>
        <taxon>asterids</taxon>
        <taxon>lamiids</taxon>
        <taxon>Lamiales</taxon>
        <taxon>Pedaliaceae</taxon>
        <taxon>Sesamum</taxon>
    </lineage>
</organism>
<gene>
    <name evidence="2" type="ORF">Salat_0510500</name>
</gene>
<evidence type="ECO:0000256" key="1">
    <source>
        <dbReference type="SAM" id="MobiDB-lite"/>
    </source>
</evidence>
<feature type="region of interest" description="Disordered" evidence="1">
    <location>
        <begin position="293"/>
        <end position="324"/>
    </location>
</feature>
<dbReference type="Proteomes" id="UP001293254">
    <property type="component" value="Unassembled WGS sequence"/>
</dbReference>
<evidence type="ECO:0000313" key="3">
    <source>
        <dbReference type="Proteomes" id="UP001293254"/>
    </source>
</evidence>
<keyword evidence="3" id="KW-1185">Reference proteome</keyword>
<dbReference type="AlphaFoldDB" id="A0AAE2D0W5"/>